<gene>
    <name evidence="2" type="ORF">GCM10009827_020030</name>
</gene>
<feature type="region of interest" description="Disordered" evidence="1">
    <location>
        <begin position="74"/>
        <end position="111"/>
    </location>
</feature>
<name>A0ABN1ZWZ6_9ACTN</name>
<reference evidence="2 3" key="1">
    <citation type="journal article" date="2019" name="Int. J. Syst. Evol. Microbiol.">
        <title>The Global Catalogue of Microorganisms (GCM) 10K type strain sequencing project: providing services to taxonomists for standard genome sequencing and annotation.</title>
        <authorList>
            <consortium name="The Broad Institute Genomics Platform"/>
            <consortium name="The Broad Institute Genome Sequencing Center for Infectious Disease"/>
            <person name="Wu L."/>
            <person name="Ma J."/>
        </authorList>
    </citation>
    <scope>NUCLEOTIDE SEQUENCE [LARGE SCALE GENOMIC DNA]</scope>
    <source>
        <strain evidence="2 3">JCM 15933</strain>
    </source>
</reference>
<evidence type="ECO:0000256" key="1">
    <source>
        <dbReference type="SAM" id="MobiDB-lite"/>
    </source>
</evidence>
<organism evidence="2 3">
    <name type="scientific">Dactylosporangium maewongense</name>
    <dbReference type="NCBI Taxonomy" id="634393"/>
    <lineage>
        <taxon>Bacteria</taxon>
        <taxon>Bacillati</taxon>
        <taxon>Actinomycetota</taxon>
        <taxon>Actinomycetes</taxon>
        <taxon>Micromonosporales</taxon>
        <taxon>Micromonosporaceae</taxon>
        <taxon>Dactylosporangium</taxon>
    </lineage>
</organism>
<keyword evidence="3" id="KW-1185">Reference proteome</keyword>
<proteinExistence type="predicted"/>
<comment type="caution">
    <text evidence="2">The sequence shown here is derived from an EMBL/GenBank/DDBJ whole genome shotgun (WGS) entry which is preliminary data.</text>
</comment>
<accession>A0ABN1ZWZ6</accession>
<evidence type="ECO:0000313" key="3">
    <source>
        <dbReference type="Proteomes" id="UP001501470"/>
    </source>
</evidence>
<evidence type="ECO:0000313" key="2">
    <source>
        <dbReference type="EMBL" id="GAA1506298.1"/>
    </source>
</evidence>
<feature type="compositionally biased region" description="Low complexity" evidence="1">
    <location>
        <begin position="99"/>
        <end position="111"/>
    </location>
</feature>
<dbReference type="EMBL" id="BAAAQD010000003">
    <property type="protein sequence ID" value="GAA1506298.1"/>
    <property type="molecule type" value="Genomic_DNA"/>
</dbReference>
<protein>
    <submittedName>
        <fullName evidence="2">Uncharacterized protein</fullName>
    </submittedName>
</protein>
<dbReference type="Proteomes" id="UP001501470">
    <property type="component" value="Unassembled WGS sequence"/>
</dbReference>
<sequence length="170" mass="16557">MESAPAIIATHSDDSGEPAAVIFAATAAATASRHVAVDSRLAAVDGRVIACDGARPAASGVGAALAGAPASASIGGRPALHRPGRGTATRVGRRRRSPATRATPATGFNTARTTTPTRAAVRATLTAGFSAARATTPVRAGGRATLAASGLGDGRRTVRGVGDVGIGGRG</sequence>